<dbReference type="GO" id="GO:0003824">
    <property type="term" value="F:catalytic activity"/>
    <property type="evidence" value="ECO:0007669"/>
    <property type="project" value="UniProtKB-ARBA"/>
</dbReference>
<feature type="domain" description="AB hydrolase-1" evidence="2">
    <location>
        <begin position="36"/>
        <end position="138"/>
    </location>
</feature>
<dbReference type="Gene3D" id="3.40.50.1820">
    <property type="entry name" value="alpha/beta hydrolase"/>
    <property type="match status" value="1"/>
</dbReference>
<dbReference type="InterPro" id="IPR000073">
    <property type="entry name" value="AB_hydrolase_1"/>
</dbReference>
<reference evidence="4" key="1">
    <citation type="submission" date="2017-06" db="EMBL/GenBank/DDBJ databases">
        <authorList>
            <person name="Varghese N."/>
            <person name="Submissions S."/>
        </authorList>
    </citation>
    <scope>NUCLEOTIDE SEQUENCE [LARGE SCALE GENOMIC DNA]</scope>
    <source>
        <strain evidence="4">DSM 45423</strain>
    </source>
</reference>
<evidence type="ECO:0000313" key="3">
    <source>
        <dbReference type="EMBL" id="SNS31441.1"/>
    </source>
</evidence>
<dbReference type="RefSeq" id="WP_245817104.1">
    <property type="nucleotide sequence ID" value="NZ_FZOH01000003.1"/>
</dbReference>
<organism evidence="3 4">
    <name type="scientific">Geodermatophilus saharensis</name>
    <dbReference type="NCBI Taxonomy" id="1137994"/>
    <lineage>
        <taxon>Bacteria</taxon>
        <taxon>Bacillati</taxon>
        <taxon>Actinomycetota</taxon>
        <taxon>Actinomycetes</taxon>
        <taxon>Geodermatophilales</taxon>
        <taxon>Geodermatophilaceae</taxon>
        <taxon>Geodermatophilus</taxon>
    </lineage>
</organism>
<dbReference type="EMBL" id="FZOH01000003">
    <property type="protein sequence ID" value="SNS31441.1"/>
    <property type="molecule type" value="Genomic_DNA"/>
</dbReference>
<gene>
    <name evidence="3" type="ORF">SAMN04488107_2164</name>
</gene>
<keyword evidence="4" id="KW-1185">Reference proteome</keyword>
<accession>A0A239DHN3</accession>
<dbReference type="Pfam" id="PF00561">
    <property type="entry name" value="Abhydrolase_1"/>
    <property type="match status" value="1"/>
</dbReference>
<dbReference type="Proteomes" id="UP000198386">
    <property type="component" value="Unassembled WGS sequence"/>
</dbReference>
<sequence length="295" mass="30146">MTTTPIREIRTEVLPVPGAELTHDVRPAAPGSPDAPVLLLVGSPMGAAGFTTLAGFFPDRTVVTYDPRGVERSRRTDGAAQSTPGEHADDLARVLEAVGGGPADVFASSGGAVNALELVVRRPDLVRTLVAHEPPSLAVLPDRAEASAATRAVAEAYRRDGWAAGMAGFIRLVAHRGPVPADLGPVPDPAAFGLPAGDDGSRDDVLLAQNLLSCTHHEHDVDALRAAPTRVVLAVGAGSGGELAHRAGEGMAARLGTAPVVFPGGHDGFLGGEYGQTGEPEAFAAALRRVLDGAS</sequence>
<dbReference type="InterPro" id="IPR029058">
    <property type="entry name" value="AB_hydrolase_fold"/>
</dbReference>
<evidence type="ECO:0000259" key="2">
    <source>
        <dbReference type="Pfam" id="PF00561"/>
    </source>
</evidence>
<feature type="region of interest" description="Disordered" evidence="1">
    <location>
        <begin position="68"/>
        <end position="87"/>
    </location>
</feature>
<feature type="compositionally biased region" description="Basic and acidic residues" evidence="1">
    <location>
        <begin position="68"/>
        <end position="77"/>
    </location>
</feature>
<proteinExistence type="predicted"/>
<name>A0A239DHN3_9ACTN</name>
<evidence type="ECO:0000256" key="1">
    <source>
        <dbReference type="SAM" id="MobiDB-lite"/>
    </source>
</evidence>
<dbReference type="AlphaFoldDB" id="A0A239DHN3"/>
<protein>
    <submittedName>
        <fullName evidence="3">Pimeloyl-ACP methyl ester carboxylesterase</fullName>
    </submittedName>
</protein>
<evidence type="ECO:0000313" key="4">
    <source>
        <dbReference type="Proteomes" id="UP000198386"/>
    </source>
</evidence>
<dbReference type="SUPFAM" id="SSF53474">
    <property type="entry name" value="alpha/beta-Hydrolases"/>
    <property type="match status" value="1"/>
</dbReference>